<feature type="transmembrane region" description="Helical" evidence="1">
    <location>
        <begin position="237"/>
        <end position="256"/>
    </location>
</feature>
<protein>
    <submittedName>
        <fullName evidence="2">Conjugal transfer protein TraX</fullName>
    </submittedName>
</protein>
<feature type="transmembrane region" description="Helical" evidence="1">
    <location>
        <begin position="90"/>
        <end position="108"/>
    </location>
</feature>
<dbReference type="EMBL" id="DWZJ01000008">
    <property type="protein sequence ID" value="HJB12288.1"/>
    <property type="molecule type" value="Genomic_DNA"/>
</dbReference>
<keyword evidence="1" id="KW-1133">Transmembrane helix</keyword>
<name>A0A9D2LGZ5_9FIRM</name>
<evidence type="ECO:0000256" key="1">
    <source>
        <dbReference type="SAM" id="Phobius"/>
    </source>
</evidence>
<dbReference type="Pfam" id="PF05857">
    <property type="entry name" value="TraX"/>
    <property type="match status" value="1"/>
</dbReference>
<reference evidence="2" key="2">
    <citation type="submission" date="2021-04" db="EMBL/GenBank/DDBJ databases">
        <authorList>
            <person name="Gilroy R."/>
        </authorList>
    </citation>
    <scope>NUCLEOTIDE SEQUENCE</scope>
    <source>
        <strain evidence="2">ChiBcec18-1249</strain>
    </source>
</reference>
<reference evidence="2" key="1">
    <citation type="journal article" date="2021" name="PeerJ">
        <title>Extensive microbial diversity within the chicken gut microbiome revealed by metagenomics and culture.</title>
        <authorList>
            <person name="Gilroy R."/>
            <person name="Ravi A."/>
            <person name="Getino M."/>
            <person name="Pursley I."/>
            <person name="Horton D.L."/>
            <person name="Alikhan N.F."/>
            <person name="Baker D."/>
            <person name="Gharbi K."/>
            <person name="Hall N."/>
            <person name="Watson M."/>
            <person name="Adriaenssens E.M."/>
            <person name="Foster-Nyarko E."/>
            <person name="Jarju S."/>
            <person name="Secka A."/>
            <person name="Antonio M."/>
            <person name="Oren A."/>
            <person name="Chaudhuri R.R."/>
            <person name="La Ragione R."/>
            <person name="Hildebrand F."/>
            <person name="Pallen M.J."/>
        </authorList>
    </citation>
    <scope>NUCLEOTIDE SEQUENCE</scope>
    <source>
        <strain evidence="2">ChiBcec18-1249</strain>
    </source>
</reference>
<feature type="transmembrane region" description="Helical" evidence="1">
    <location>
        <begin position="68"/>
        <end position="84"/>
    </location>
</feature>
<keyword evidence="1" id="KW-0472">Membrane</keyword>
<feature type="transmembrane region" description="Helical" evidence="1">
    <location>
        <begin position="120"/>
        <end position="138"/>
    </location>
</feature>
<feature type="transmembrane region" description="Helical" evidence="1">
    <location>
        <begin position="144"/>
        <end position="173"/>
    </location>
</feature>
<feature type="transmembrane region" description="Helical" evidence="1">
    <location>
        <begin position="204"/>
        <end position="225"/>
    </location>
</feature>
<sequence length="257" mass="29381">MTNTYASARSCVWSVLTTPAAIPQTAPRLKTNLDTDLLKLIAITAMLIDHIGGAFFPEVGVFRWIGRLAFPIFCYCLTVGLLYTHDVRKYLTRLGIFALVSQPFYILAFHPISEFWANLTNWNIFFTLFLSLLGMYGLKERKWWLFALALFVVSWWNFDYSGTGIQLMLIFYLCRNRPGLGAALYILSYLPALWGGWAEDPLCLTMGGLCIDWSFFAVFAAPLIFCATRSRIRVNKWFFYAFYPAHLAVIALVQNIL</sequence>
<organism evidence="2 3">
    <name type="scientific">Candidatus Oscillibacter excrementigallinarum</name>
    <dbReference type="NCBI Taxonomy" id="2838716"/>
    <lineage>
        <taxon>Bacteria</taxon>
        <taxon>Bacillati</taxon>
        <taxon>Bacillota</taxon>
        <taxon>Clostridia</taxon>
        <taxon>Eubacteriales</taxon>
        <taxon>Oscillospiraceae</taxon>
        <taxon>Oscillibacter</taxon>
    </lineage>
</organism>
<dbReference type="Proteomes" id="UP000823824">
    <property type="component" value="Unassembled WGS sequence"/>
</dbReference>
<gene>
    <name evidence="2" type="ORF">H9787_01090</name>
</gene>
<evidence type="ECO:0000313" key="3">
    <source>
        <dbReference type="Proteomes" id="UP000823824"/>
    </source>
</evidence>
<accession>A0A9D2LGZ5</accession>
<proteinExistence type="predicted"/>
<keyword evidence="1" id="KW-0812">Transmembrane</keyword>
<feature type="transmembrane region" description="Helical" evidence="1">
    <location>
        <begin position="37"/>
        <end position="56"/>
    </location>
</feature>
<dbReference type="AlphaFoldDB" id="A0A9D2LGZ5"/>
<dbReference type="InterPro" id="IPR008875">
    <property type="entry name" value="TraX"/>
</dbReference>
<evidence type="ECO:0000313" key="2">
    <source>
        <dbReference type="EMBL" id="HJB12288.1"/>
    </source>
</evidence>
<comment type="caution">
    <text evidence="2">The sequence shown here is derived from an EMBL/GenBank/DDBJ whole genome shotgun (WGS) entry which is preliminary data.</text>
</comment>